<comment type="caution">
    <text evidence="1">The sequence shown here is derived from an EMBL/GenBank/DDBJ whole genome shotgun (WGS) entry which is preliminary data.</text>
</comment>
<gene>
    <name evidence="1" type="ORF">PR048_011432</name>
</gene>
<sequence length="178" mass="19009">MAFIAADTFNIPLEDSVSQALPGASPGVEIPTSQASPVAEVAVAQVSPGIEVAVSRASRGDDTLHFEVTEPNGKSPKQAAFYPSTNAINIYQPSSNKFTAEGISTPRQGSCFLVSLKVIIHVPKTSLSKRKMTVHRNRGKTAILTGSPYKNELLALNTKLLKSKIKGRKRLAFPPAPK</sequence>
<evidence type="ECO:0000313" key="2">
    <source>
        <dbReference type="Proteomes" id="UP001159363"/>
    </source>
</evidence>
<accession>A0ABQ9HLK1</accession>
<reference evidence="1 2" key="1">
    <citation type="submission" date="2023-02" db="EMBL/GenBank/DDBJ databases">
        <title>LHISI_Scaffold_Assembly.</title>
        <authorList>
            <person name="Stuart O.P."/>
            <person name="Cleave R."/>
            <person name="Magrath M.J.L."/>
            <person name="Mikheyev A.S."/>
        </authorList>
    </citation>
    <scope>NUCLEOTIDE SEQUENCE [LARGE SCALE GENOMIC DNA]</scope>
    <source>
        <strain evidence="1">Daus_M_001</strain>
        <tissue evidence="1">Leg muscle</tissue>
    </source>
</reference>
<evidence type="ECO:0000313" key="1">
    <source>
        <dbReference type="EMBL" id="KAJ8885236.1"/>
    </source>
</evidence>
<protein>
    <submittedName>
        <fullName evidence="1">Uncharacterized protein</fullName>
    </submittedName>
</protein>
<proteinExistence type="predicted"/>
<dbReference type="EMBL" id="JARBHB010000004">
    <property type="protein sequence ID" value="KAJ8885236.1"/>
    <property type="molecule type" value="Genomic_DNA"/>
</dbReference>
<keyword evidence="2" id="KW-1185">Reference proteome</keyword>
<name>A0ABQ9HLK1_9NEOP</name>
<organism evidence="1 2">
    <name type="scientific">Dryococelus australis</name>
    <dbReference type="NCBI Taxonomy" id="614101"/>
    <lineage>
        <taxon>Eukaryota</taxon>
        <taxon>Metazoa</taxon>
        <taxon>Ecdysozoa</taxon>
        <taxon>Arthropoda</taxon>
        <taxon>Hexapoda</taxon>
        <taxon>Insecta</taxon>
        <taxon>Pterygota</taxon>
        <taxon>Neoptera</taxon>
        <taxon>Polyneoptera</taxon>
        <taxon>Phasmatodea</taxon>
        <taxon>Verophasmatodea</taxon>
        <taxon>Anareolatae</taxon>
        <taxon>Phasmatidae</taxon>
        <taxon>Eurycanthinae</taxon>
        <taxon>Dryococelus</taxon>
    </lineage>
</organism>
<dbReference type="Proteomes" id="UP001159363">
    <property type="component" value="Chromosome X"/>
</dbReference>